<evidence type="ECO:0000313" key="3">
    <source>
        <dbReference type="EMBL" id="GGM65879.1"/>
    </source>
</evidence>
<keyword evidence="4" id="KW-1185">Reference proteome</keyword>
<comment type="caution">
    <text evidence="3">The sequence shown here is derived from an EMBL/GenBank/DDBJ whole genome shotgun (WGS) entry which is preliminary data.</text>
</comment>
<proteinExistence type="predicted"/>
<dbReference type="RefSeq" id="WP_189050241.1">
    <property type="nucleotide sequence ID" value="NZ_BMNB01000048.1"/>
</dbReference>
<feature type="domain" description="Helix-turn-helix" evidence="2">
    <location>
        <begin position="33"/>
        <end position="80"/>
    </location>
</feature>
<evidence type="ECO:0000259" key="2">
    <source>
        <dbReference type="Pfam" id="PF12728"/>
    </source>
</evidence>
<reference evidence="3" key="2">
    <citation type="submission" date="2020-09" db="EMBL/GenBank/DDBJ databases">
        <authorList>
            <person name="Sun Q."/>
            <person name="Zhou Y."/>
        </authorList>
    </citation>
    <scope>NUCLEOTIDE SEQUENCE</scope>
    <source>
        <strain evidence="3">CGMCC 4.7312</strain>
    </source>
</reference>
<gene>
    <name evidence="3" type="ORF">GCM10011608_58910</name>
</gene>
<name>A0A917U8G0_9ACTN</name>
<evidence type="ECO:0000256" key="1">
    <source>
        <dbReference type="SAM" id="MobiDB-lite"/>
    </source>
</evidence>
<feature type="region of interest" description="Disordered" evidence="1">
    <location>
        <begin position="82"/>
        <end position="124"/>
    </location>
</feature>
<evidence type="ECO:0000313" key="4">
    <source>
        <dbReference type="Proteomes" id="UP000608890"/>
    </source>
</evidence>
<organism evidence="3 4">
    <name type="scientific">Micromonospora sonchi</name>
    <dbReference type="NCBI Taxonomy" id="1763543"/>
    <lineage>
        <taxon>Bacteria</taxon>
        <taxon>Bacillati</taxon>
        <taxon>Actinomycetota</taxon>
        <taxon>Actinomycetes</taxon>
        <taxon>Micromonosporales</taxon>
        <taxon>Micromonosporaceae</taxon>
        <taxon>Micromonospora</taxon>
    </lineage>
</organism>
<sequence>MHPNPPRSRRRPPPAAPPHTRRTGGSDDEEPRLYTPAEAAVLLRVSESWLRRRAGRRQIPCTFLGKHLRFSTADLAAIITAAAEPATGRRPHRRRRPPPTPSDLPNPESHASITDATDTNRSET</sequence>
<protein>
    <recommendedName>
        <fullName evidence="2">Helix-turn-helix domain-containing protein</fullName>
    </recommendedName>
</protein>
<feature type="region of interest" description="Disordered" evidence="1">
    <location>
        <begin position="1"/>
        <end position="34"/>
    </location>
</feature>
<dbReference type="InterPro" id="IPR041657">
    <property type="entry name" value="HTH_17"/>
</dbReference>
<dbReference type="Proteomes" id="UP000608890">
    <property type="component" value="Unassembled WGS sequence"/>
</dbReference>
<dbReference type="EMBL" id="BMNB01000048">
    <property type="protein sequence ID" value="GGM65879.1"/>
    <property type="molecule type" value="Genomic_DNA"/>
</dbReference>
<dbReference type="Pfam" id="PF12728">
    <property type="entry name" value="HTH_17"/>
    <property type="match status" value="1"/>
</dbReference>
<accession>A0A917U8G0</accession>
<dbReference type="AlphaFoldDB" id="A0A917U8G0"/>
<reference evidence="3" key="1">
    <citation type="journal article" date="2014" name="Int. J. Syst. Evol. Microbiol.">
        <title>Complete genome sequence of Corynebacterium casei LMG S-19264T (=DSM 44701T), isolated from a smear-ripened cheese.</title>
        <authorList>
            <consortium name="US DOE Joint Genome Institute (JGI-PGF)"/>
            <person name="Walter F."/>
            <person name="Albersmeier A."/>
            <person name="Kalinowski J."/>
            <person name="Ruckert C."/>
        </authorList>
    </citation>
    <scope>NUCLEOTIDE SEQUENCE</scope>
    <source>
        <strain evidence="3">CGMCC 4.7312</strain>
    </source>
</reference>